<dbReference type="Pfam" id="PF02931">
    <property type="entry name" value="Neur_chan_LBD"/>
    <property type="match status" value="1"/>
</dbReference>
<dbReference type="InterPro" id="IPR036734">
    <property type="entry name" value="Neur_chan_lig-bd_sf"/>
</dbReference>
<feature type="transmembrane region" description="Helical" evidence="5">
    <location>
        <begin position="257"/>
        <end position="276"/>
    </location>
</feature>
<evidence type="ECO:0000256" key="1">
    <source>
        <dbReference type="ARBA" id="ARBA00004141"/>
    </source>
</evidence>
<reference evidence="7 8" key="1">
    <citation type="submission" date="2024-10" db="EMBL/GenBank/DDBJ databases">
        <title>Updated reference genomes for cyclostephanoid diatoms.</title>
        <authorList>
            <person name="Roberts W.R."/>
            <person name="Alverson A.J."/>
        </authorList>
    </citation>
    <scope>NUCLEOTIDE SEQUENCE [LARGE SCALE GENOMIC DNA]</scope>
    <source>
        <strain evidence="7 8">AJA010-31</strain>
    </source>
</reference>
<dbReference type="SUPFAM" id="SSF63712">
    <property type="entry name" value="Nicotinic receptor ligand binding domain-like"/>
    <property type="match status" value="1"/>
</dbReference>
<dbReference type="Gene3D" id="1.20.58.390">
    <property type="entry name" value="Neurotransmitter-gated ion-channel transmembrane domain"/>
    <property type="match status" value="1"/>
</dbReference>
<dbReference type="InterPro" id="IPR006202">
    <property type="entry name" value="Neur_chan_lig-bd"/>
</dbReference>
<evidence type="ECO:0000256" key="4">
    <source>
        <dbReference type="ARBA" id="ARBA00023136"/>
    </source>
</evidence>
<dbReference type="GO" id="GO:0016020">
    <property type="term" value="C:membrane"/>
    <property type="evidence" value="ECO:0007669"/>
    <property type="project" value="UniProtKB-SubCell"/>
</dbReference>
<feature type="transmembrane region" description="Helical" evidence="5">
    <location>
        <begin position="288"/>
        <end position="313"/>
    </location>
</feature>
<dbReference type="InterPro" id="IPR006201">
    <property type="entry name" value="Neur_channel"/>
</dbReference>
<feature type="transmembrane region" description="Helical" evidence="5">
    <location>
        <begin position="225"/>
        <end position="245"/>
    </location>
</feature>
<accession>A0ABD3Q189</accession>
<dbReference type="EMBL" id="JALLPJ020000396">
    <property type="protein sequence ID" value="KAL3793366.1"/>
    <property type="molecule type" value="Genomic_DNA"/>
</dbReference>
<feature type="domain" description="Neurotransmitter-gated ion-channel ligand-binding" evidence="6">
    <location>
        <begin position="59"/>
        <end position="148"/>
    </location>
</feature>
<organism evidence="7 8">
    <name type="scientific">Cyclotella atomus</name>
    <dbReference type="NCBI Taxonomy" id="382360"/>
    <lineage>
        <taxon>Eukaryota</taxon>
        <taxon>Sar</taxon>
        <taxon>Stramenopiles</taxon>
        <taxon>Ochrophyta</taxon>
        <taxon>Bacillariophyta</taxon>
        <taxon>Coscinodiscophyceae</taxon>
        <taxon>Thalassiosirophycidae</taxon>
        <taxon>Stephanodiscales</taxon>
        <taxon>Stephanodiscaceae</taxon>
        <taxon>Cyclotella</taxon>
    </lineage>
</organism>
<evidence type="ECO:0000313" key="8">
    <source>
        <dbReference type="Proteomes" id="UP001530400"/>
    </source>
</evidence>
<evidence type="ECO:0000259" key="6">
    <source>
        <dbReference type="Pfam" id="PF02931"/>
    </source>
</evidence>
<dbReference type="PANTHER" id="PTHR18945">
    <property type="entry name" value="NEUROTRANSMITTER GATED ION CHANNEL"/>
    <property type="match status" value="1"/>
</dbReference>
<comment type="subcellular location">
    <subcellularLocation>
        <location evidence="1">Membrane</location>
        <topology evidence="1">Multi-pass membrane protein</topology>
    </subcellularLocation>
</comment>
<protein>
    <recommendedName>
        <fullName evidence="6">Neurotransmitter-gated ion-channel ligand-binding domain-containing protein</fullName>
    </recommendedName>
</protein>
<evidence type="ECO:0000256" key="2">
    <source>
        <dbReference type="ARBA" id="ARBA00022692"/>
    </source>
</evidence>
<dbReference type="InterPro" id="IPR036719">
    <property type="entry name" value="Neuro-gated_channel_TM_sf"/>
</dbReference>
<keyword evidence="4 5" id="KW-0472">Membrane</keyword>
<dbReference type="AlphaFoldDB" id="A0ABD3Q189"/>
<dbReference type="SUPFAM" id="SSF90112">
    <property type="entry name" value="Neurotransmitter-gated ion-channel transmembrane pore"/>
    <property type="match status" value="1"/>
</dbReference>
<name>A0ABD3Q189_9STRA</name>
<proteinExistence type="predicted"/>
<comment type="caution">
    <text evidence="7">The sequence shown here is derived from an EMBL/GenBank/DDBJ whole genome shotgun (WGS) entry which is preliminary data.</text>
</comment>
<gene>
    <name evidence="7" type="ORF">ACHAWO_002567</name>
</gene>
<evidence type="ECO:0000256" key="3">
    <source>
        <dbReference type="ARBA" id="ARBA00022989"/>
    </source>
</evidence>
<keyword evidence="2 5" id="KW-0812">Transmembrane</keyword>
<dbReference type="Gene3D" id="2.70.170.10">
    <property type="entry name" value="Neurotransmitter-gated ion-channel ligand-binding domain"/>
    <property type="match status" value="1"/>
</dbReference>
<evidence type="ECO:0000256" key="5">
    <source>
        <dbReference type="SAM" id="Phobius"/>
    </source>
</evidence>
<evidence type="ECO:0000313" key="7">
    <source>
        <dbReference type="EMBL" id="KAL3793366.1"/>
    </source>
</evidence>
<keyword evidence="8" id="KW-1185">Reference proteome</keyword>
<keyword evidence="3 5" id="KW-1133">Transmembrane helix</keyword>
<dbReference type="InterPro" id="IPR038050">
    <property type="entry name" value="Neuro_actylchol_rec"/>
</dbReference>
<sequence>MVTTLISAIPKDWDDDGTIEPETKAKRSLNRSESVDSYWKSNTIYKTGKYVPRANFIDDPASTTWNPEVVLVNAIADEEPIDAGSKMHSVQMIHGRPIISRKVLYQPECRCEFTYANFPFDETDLVIKFSSNKWSAEQLTFIWSDRLINASRRNSLSKSKSMLLKQGVDASAIGGLGQSEFEIVGVRVEKIVEKDVNSMQRYDNTEGAFSEARLIVRVRRDPYSYLIRVAFVTELLMLLEVLSFITDREALPDRFSISGTIFLAMVSLYGPMADALPKVSVVTRVDKWHLINFVLLFASNVENLIFFLLHGWVNETVLYYSEVTLACLYLYFVIKVFLWFIAPLKTRDEWEILLDSIEDSFGALKGLLGFARSEKKVERSGNKRDTLVKMQTDVSKMLGKESAKSK</sequence>
<dbReference type="Proteomes" id="UP001530400">
    <property type="component" value="Unassembled WGS sequence"/>
</dbReference>
<feature type="transmembrane region" description="Helical" evidence="5">
    <location>
        <begin position="319"/>
        <end position="342"/>
    </location>
</feature>